<sequence>MVQVVKMRREVKKARVLTIRKLTRHIAKLKSKKGTEDAVLKNHKRAQRLLEEIHAMKVMLCICLEYVPYFA</sequence>
<organism evidence="1 2">
    <name type="scientific">Sphaerodactylus townsendi</name>
    <dbReference type="NCBI Taxonomy" id="933632"/>
    <lineage>
        <taxon>Eukaryota</taxon>
        <taxon>Metazoa</taxon>
        <taxon>Chordata</taxon>
        <taxon>Craniata</taxon>
        <taxon>Vertebrata</taxon>
        <taxon>Euteleostomi</taxon>
        <taxon>Lepidosauria</taxon>
        <taxon>Squamata</taxon>
        <taxon>Bifurcata</taxon>
        <taxon>Gekkota</taxon>
        <taxon>Sphaerodactylidae</taxon>
        <taxon>Sphaerodactylus</taxon>
    </lineage>
</organism>
<protein>
    <submittedName>
        <fullName evidence="1">Serum response factor-binding protein 1</fullName>
    </submittedName>
</protein>
<reference evidence="1" key="1">
    <citation type="submission" date="2021-08" db="EMBL/GenBank/DDBJ databases">
        <title>The first chromosome-level gecko genome reveals the dynamic sex chromosomes of Neotropical dwarf geckos (Sphaerodactylidae: Sphaerodactylus).</title>
        <authorList>
            <person name="Pinto B.J."/>
            <person name="Keating S.E."/>
            <person name="Gamble T."/>
        </authorList>
    </citation>
    <scope>NUCLEOTIDE SEQUENCE</scope>
    <source>
        <strain evidence="1">TG3544</strain>
    </source>
</reference>
<comment type="caution">
    <text evidence="1">The sequence shown here is derived from an EMBL/GenBank/DDBJ whole genome shotgun (WGS) entry which is preliminary data.</text>
</comment>
<accession>A0ACB8ER41</accession>
<keyword evidence="2" id="KW-1185">Reference proteome</keyword>
<dbReference type="EMBL" id="CM037620">
    <property type="protein sequence ID" value="KAH7994946.1"/>
    <property type="molecule type" value="Genomic_DNA"/>
</dbReference>
<name>A0ACB8ER41_9SAUR</name>
<proteinExistence type="predicted"/>
<evidence type="ECO:0000313" key="1">
    <source>
        <dbReference type="EMBL" id="KAH7994946.1"/>
    </source>
</evidence>
<evidence type="ECO:0000313" key="2">
    <source>
        <dbReference type="Proteomes" id="UP000827872"/>
    </source>
</evidence>
<dbReference type="Proteomes" id="UP000827872">
    <property type="component" value="Linkage Group LG07"/>
</dbReference>
<gene>
    <name evidence="1" type="primary">SRFBP1</name>
    <name evidence="1" type="ORF">K3G42_019177</name>
</gene>